<keyword evidence="2" id="KW-0539">Nucleus</keyword>
<gene>
    <name evidence="5" type="ORF">DGAL_LOCUS6238</name>
</gene>
<name>A0A8J2RLA5_9CRUS</name>
<comment type="caution">
    <text evidence="5">The sequence shown here is derived from an EMBL/GenBank/DDBJ whole genome shotgun (WGS) entry which is preliminary data.</text>
</comment>
<sequence length="520" mass="60137">MAEGIKQGFVSEDQGKKKAFLYKPFERKKQAWVAMVQNLIVKNTNEELTSALKRMSEAEEIPLKWNKINKPKFMNFMKHIMENKEDYARDVKLWDLVARDLKEEKLNKAKENENKLRKDEKVLAPVIVIKPVEAKPNKPTVLPKCQKKKKLEKVLVPVTKPVDVPVNENTSTKTAVLPKSQMSLDYKTKNQTEWNRVIQNLIETHTNENEELRSALQNTSTAKNFPLVKRWKEIPKAKFENFLKNIPGYKVNPIIDEQLRILISRARQEEEFKEKNEKYLTKSYSAKPIKNEKNSEWLALFKSFFEETVSSSSEELPSDAYVRISQHVKIPKNFYGMKNPDFKKFLKNNLDCEVNPKIADQLWDLILKALKEQQAKKTNILGNKKATNQVKATKRKNDSENKKPAVNGTCVKRIKKEVETKALDSDLSCNPVNDTTAVCEEAPQSIKVKWNTIGKTILRAQDGNEMSLKKFQKKIIAEYLKRAENTKCAESAEFLWCKCQKKLSKNSKFQIDADKIKLVS</sequence>
<evidence type="ECO:0000313" key="6">
    <source>
        <dbReference type="Proteomes" id="UP000789390"/>
    </source>
</evidence>
<organism evidence="5 6">
    <name type="scientific">Daphnia galeata</name>
    <dbReference type="NCBI Taxonomy" id="27404"/>
    <lineage>
        <taxon>Eukaryota</taxon>
        <taxon>Metazoa</taxon>
        <taxon>Ecdysozoa</taxon>
        <taxon>Arthropoda</taxon>
        <taxon>Crustacea</taxon>
        <taxon>Branchiopoda</taxon>
        <taxon>Diplostraca</taxon>
        <taxon>Cladocera</taxon>
        <taxon>Anomopoda</taxon>
        <taxon>Daphniidae</taxon>
        <taxon>Daphnia</taxon>
    </lineage>
</organism>
<evidence type="ECO:0000256" key="2">
    <source>
        <dbReference type="ARBA" id="ARBA00023242"/>
    </source>
</evidence>
<keyword evidence="6" id="KW-1185">Reference proteome</keyword>
<dbReference type="Proteomes" id="UP000789390">
    <property type="component" value="Unassembled WGS sequence"/>
</dbReference>
<dbReference type="PANTHER" id="PTHR13100">
    <property type="entry name" value="CELL GROWTH-REGULATING NUCLEOLAR PROTEIN LYAR"/>
    <property type="match status" value="1"/>
</dbReference>
<accession>A0A8J2RLA5</accession>
<dbReference type="EMBL" id="CAKKLH010000112">
    <property type="protein sequence ID" value="CAH0103656.1"/>
    <property type="molecule type" value="Genomic_DNA"/>
</dbReference>
<protein>
    <recommendedName>
        <fullName evidence="4">Cell growth-regulating nucleolar protein-like winged helix domain-containing protein</fullName>
    </recommendedName>
</protein>
<dbReference type="GO" id="GO:0005730">
    <property type="term" value="C:nucleolus"/>
    <property type="evidence" value="ECO:0007669"/>
    <property type="project" value="TreeGrafter"/>
</dbReference>
<evidence type="ECO:0000259" key="4">
    <source>
        <dbReference type="Pfam" id="PF25879"/>
    </source>
</evidence>
<evidence type="ECO:0000256" key="1">
    <source>
        <dbReference type="ARBA" id="ARBA00004123"/>
    </source>
</evidence>
<comment type="subcellular location">
    <subcellularLocation>
        <location evidence="1">Nucleus</location>
    </subcellularLocation>
</comment>
<dbReference type="GO" id="GO:0003677">
    <property type="term" value="F:DNA binding"/>
    <property type="evidence" value="ECO:0007669"/>
    <property type="project" value="InterPro"/>
</dbReference>
<feature type="domain" description="Cell growth-regulating nucleolar protein-like winged helix" evidence="4">
    <location>
        <begin position="447"/>
        <end position="519"/>
    </location>
</feature>
<dbReference type="PANTHER" id="PTHR13100:SF10">
    <property type="entry name" value="CELL GROWTH-REGULATING NUCLEOLAR PROTEIN"/>
    <property type="match status" value="1"/>
</dbReference>
<dbReference type="GO" id="GO:0000122">
    <property type="term" value="P:negative regulation of transcription by RNA polymerase II"/>
    <property type="evidence" value="ECO:0007669"/>
    <property type="project" value="TreeGrafter"/>
</dbReference>
<evidence type="ECO:0000256" key="3">
    <source>
        <dbReference type="SAM" id="Coils"/>
    </source>
</evidence>
<dbReference type="InterPro" id="IPR039999">
    <property type="entry name" value="LYAR"/>
</dbReference>
<dbReference type="GO" id="GO:0006364">
    <property type="term" value="P:rRNA processing"/>
    <property type="evidence" value="ECO:0007669"/>
    <property type="project" value="TreeGrafter"/>
</dbReference>
<evidence type="ECO:0000313" key="5">
    <source>
        <dbReference type="EMBL" id="CAH0103656.1"/>
    </source>
</evidence>
<keyword evidence="3" id="KW-0175">Coiled coil</keyword>
<reference evidence="5" key="1">
    <citation type="submission" date="2021-11" db="EMBL/GenBank/DDBJ databases">
        <authorList>
            <person name="Schell T."/>
        </authorList>
    </citation>
    <scope>NUCLEOTIDE SEQUENCE</scope>
    <source>
        <strain evidence="5">M5</strain>
    </source>
</reference>
<dbReference type="OrthoDB" id="21474at2759"/>
<dbReference type="AlphaFoldDB" id="A0A8J2RLA5"/>
<feature type="coiled-coil region" evidence="3">
    <location>
        <begin position="195"/>
        <end position="222"/>
    </location>
</feature>
<dbReference type="Pfam" id="PF25879">
    <property type="entry name" value="WHD_LYAR"/>
    <property type="match status" value="1"/>
</dbReference>
<dbReference type="InterPro" id="IPR058719">
    <property type="entry name" value="WHD_LYAR"/>
</dbReference>
<proteinExistence type="predicted"/>